<dbReference type="GO" id="GO:0016020">
    <property type="term" value="C:membrane"/>
    <property type="evidence" value="ECO:0007669"/>
    <property type="project" value="UniProtKB-SubCell"/>
</dbReference>
<dbReference type="InterPro" id="IPR049326">
    <property type="entry name" value="Rhodopsin_dom_fungi"/>
</dbReference>
<dbReference type="OMA" id="CHRIICI"/>
<feature type="transmembrane region" description="Helical" evidence="7">
    <location>
        <begin position="41"/>
        <end position="63"/>
    </location>
</feature>
<feature type="region of interest" description="Disordered" evidence="6">
    <location>
        <begin position="267"/>
        <end position="301"/>
    </location>
</feature>
<dbReference type="OrthoDB" id="61113at2759"/>
<feature type="transmembrane region" description="Helical" evidence="7">
    <location>
        <begin position="170"/>
        <end position="193"/>
    </location>
</feature>
<comment type="similarity">
    <text evidence="5">Belongs to the SAT4 family.</text>
</comment>
<evidence type="ECO:0000259" key="8">
    <source>
        <dbReference type="Pfam" id="PF20684"/>
    </source>
</evidence>
<protein>
    <recommendedName>
        <fullName evidence="8">Rhodopsin domain-containing protein</fullName>
    </recommendedName>
</protein>
<accession>W3WYX9</accession>
<dbReference type="GeneID" id="19273855"/>
<evidence type="ECO:0000256" key="3">
    <source>
        <dbReference type="ARBA" id="ARBA00022989"/>
    </source>
</evidence>
<dbReference type="InParanoid" id="W3WYX9"/>
<keyword evidence="3 7" id="KW-1133">Transmembrane helix</keyword>
<evidence type="ECO:0000256" key="2">
    <source>
        <dbReference type="ARBA" id="ARBA00022692"/>
    </source>
</evidence>
<dbReference type="Proteomes" id="UP000030651">
    <property type="component" value="Unassembled WGS sequence"/>
</dbReference>
<comment type="subcellular location">
    <subcellularLocation>
        <location evidence="1">Membrane</location>
        <topology evidence="1">Multi-pass membrane protein</topology>
    </subcellularLocation>
</comment>
<dbReference type="eggNOG" id="ENOG502SNIC">
    <property type="taxonomic scope" value="Eukaryota"/>
</dbReference>
<sequence length="329" mass="37243">MFASLQSFYVSNASYAMSTALVKASLLFQYLRIFKSGCHRIICIVILVITCLWGAAYTILTWFPCKPIHIYWNWTSGGGHCWAFASLHATQFYGAYFSHAVTNMVLDFCVLAIPMPLYFRSTTTGPTRRRLLMLFGAGTLVSGVSIWRLAACIEHKAATDPVFDPTWYGVPVIVLGMMEVNAASICACVPVFWPALTARMDQIFVTQEIKITRERRFSEEGDDEIELQDSNSRTLSMSSQHNLTKKEMHYMDDYVIEQVDPLRDKTRNVEVSTELPSKTVGRKQSTRKWRVSSGESARDRAQRATSWRLLQELSDMATNTTIGQLVILN</sequence>
<evidence type="ECO:0000256" key="5">
    <source>
        <dbReference type="ARBA" id="ARBA00038359"/>
    </source>
</evidence>
<feature type="domain" description="Rhodopsin" evidence="8">
    <location>
        <begin position="7"/>
        <end position="196"/>
    </location>
</feature>
<evidence type="ECO:0000313" key="10">
    <source>
        <dbReference type="Proteomes" id="UP000030651"/>
    </source>
</evidence>
<dbReference type="Pfam" id="PF20684">
    <property type="entry name" value="Fung_rhodopsin"/>
    <property type="match status" value="1"/>
</dbReference>
<dbReference type="PANTHER" id="PTHR33048:SF47">
    <property type="entry name" value="INTEGRAL MEMBRANE PROTEIN-RELATED"/>
    <property type="match status" value="1"/>
</dbReference>
<dbReference type="EMBL" id="KI912114">
    <property type="protein sequence ID" value="ETS78989.1"/>
    <property type="molecule type" value="Genomic_DNA"/>
</dbReference>
<gene>
    <name evidence="9" type="ORF">PFICI_08842</name>
</gene>
<dbReference type="RefSeq" id="XP_007835614.1">
    <property type="nucleotide sequence ID" value="XM_007837423.1"/>
</dbReference>
<dbReference type="KEGG" id="pfy:PFICI_08842"/>
<dbReference type="InterPro" id="IPR052337">
    <property type="entry name" value="SAT4-like"/>
</dbReference>
<keyword evidence="4 7" id="KW-0472">Membrane</keyword>
<feature type="transmembrane region" description="Helical" evidence="7">
    <location>
        <begin position="131"/>
        <end position="150"/>
    </location>
</feature>
<feature type="transmembrane region" description="Helical" evidence="7">
    <location>
        <begin position="15"/>
        <end position="34"/>
    </location>
</feature>
<feature type="transmembrane region" description="Helical" evidence="7">
    <location>
        <begin position="96"/>
        <end position="119"/>
    </location>
</feature>
<evidence type="ECO:0000256" key="7">
    <source>
        <dbReference type="SAM" id="Phobius"/>
    </source>
</evidence>
<evidence type="ECO:0000256" key="1">
    <source>
        <dbReference type="ARBA" id="ARBA00004141"/>
    </source>
</evidence>
<feature type="compositionally biased region" description="Basic residues" evidence="6">
    <location>
        <begin position="280"/>
        <end position="290"/>
    </location>
</feature>
<organism evidence="9 10">
    <name type="scientific">Pestalotiopsis fici (strain W106-1 / CGMCC3.15140)</name>
    <dbReference type="NCBI Taxonomy" id="1229662"/>
    <lineage>
        <taxon>Eukaryota</taxon>
        <taxon>Fungi</taxon>
        <taxon>Dikarya</taxon>
        <taxon>Ascomycota</taxon>
        <taxon>Pezizomycotina</taxon>
        <taxon>Sordariomycetes</taxon>
        <taxon>Xylariomycetidae</taxon>
        <taxon>Amphisphaeriales</taxon>
        <taxon>Sporocadaceae</taxon>
        <taxon>Pestalotiopsis</taxon>
    </lineage>
</organism>
<dbReference type="AlphaFoldDB" id="W3WYX9"/>
<dbReference type="HOGENOM" id="CLU_028200_9_0_1"/>
<name>W3WYX9_PESFW</name>
<dbReference type="PANTHER" id="PTHR33048">
    <property type="entry name" value="PTH11-LIKE INTEGRAL MEMBRANE PROTEIN (AFU_ORTHOLOGUE AFUA_5G11245)"/>
    <property type="match status" value="1"/>
</dbReference>
<reference evidence="10" key="1">
    <citation type="journal article" date="2015" name="BMC Genomics">
        <title>Genomic and transcriptomic analysis of the endophytic fungus Pestalotiopsis fici reveals its lifestyle and high potential for synthesis of natural products.</title>
        <authorList>
            <person name="Wang X."/>
            <person name="Zhang X."/>
            <person name="Liu L."/>
            <person name="Xiang M."/>
            <person name="Wang W."/>
            <person name="Sun X."/>
            <person name="Che Y."/>
            <person name="Guo L."/>
            <person name="Liu G."/>
            <person name="Guo L."/>
            <person name="Wang C."/>
            <person name="Yin W.B."/>
            <person name="Stadler M."/>
            <person name="Zhang X."/>
            <person name="Liu X."/>
        </authorList>
    </citation>
    <scope>NUCLEOTIDE SEQUENCE [LARGE SCALE GENOMIC DNA]</scope>
    <source>
        <strain evidence="10">W106-1 / CGMCC3.15140</strain>
    </source>
</reference>
<proteinExistence type="inferred from homology"/>
<evidence type="ECO:0000256" key="4">
    <source>
        <dbReference type="ARBA" id="ARBA00023136"/>
    </source>
</evidence>
<keyword evidence="2 7" id="KW-0812">Transmembrane</keyword>
<evidence type="ECO:0000313" key="9">
    <source>
        <dbReference type="EMBL" id="ETS78989.1"/>
    </source>
</evidence>
<keyword evidence="10" id="KW-1185">Reference proteome</keyword>
<evidence type="ECO:0000256" key="6">
    <source>
        <dbReference type="SAM" id="MobiDB-lite"/>
    </source>
</evidence>